<gene>
    <name evidence="2" type="ORF">ST47_g3377</name>
</gene>
<feature type="compositionally biased region" description="Low complexity" evidence="1">
    <location>
        <begin position="230"/>
        <end position="241"/>
    </location>
</feature>
<dbReference type="AlphaFoldDB" id="A0A163HUV5"/>
<dbReference type="EMBL" id="JYNV01000125">
    <property type="protein sequence ID" value="KZM25485.1"/>
    <property type="molecule type" value="Genomic_DNA"/>
</dbReference>
<feature type="compositionally biased region" description="Polar residues" evidence="1">
    <location>
        <begin position="190"/>
        <end position="202"/>
    </location>
</feature>
<sequence>MECRGRLTHERLCNSFERLHGAIDAQFPDRKDRNRALDLRRVIEDALTSARAAMSSAKLVSPIQLKRDVEARIVEVHERYNETDEREGHVTGPAMNGVKSEDMHPSALESFFASQNHTTQEPAAPSRSLLSPDSGKENTTPPTAVTQQLLSKKPSAVKKTTIAKRTASKKPSSTITGVKKHISTRRTHNTTKPLPSTTPSQPKTDEADRRAAAAALVGLSDRSQLYAIGATPTPTASTPSPRATKRAHPVYQKEEDVSPVSGFHTGMSAPASKRHIPPVEHAPVPRLDRGMTVQRAFLSGVEYAVHCFAAHPSSDVDVVAGLPLSVGQALGMVRGADVGDLNVRSGDGEDGGKVVRDSVGGFASVRSSGGQAGGKGFWDVI</sequence>
<feature type="region of interest" description="Disordered" evidence="1">
    <location>
        <begin position="229"/>
        <end position="259"/>
    </location>
</feature>
<feature type="region of interest" description="Disordered" evidence="1">
    <location>
        <begin position="116"/>
        <end position="210"/>
    </location>
</feature>
<keyword evidence="3" id="KW-1185">Reference proteome</keyword>
<feature type="compositionally biased region" description="Basic residues" evidence="1">
    <location>
        <begin position="178"/>
        <end position="189"/>
    </location>
</feature>
<reference evidence="2 3" key="1">
    <citation type="journal article" date="2016" name="Sci. Rep.">
        <title>Draft genome sequencing and secretome analysis of fungal phytopathogen Ascochyta rabiei provides insight into the necrotrophic effector repertoire.</title>
        <authorList>
            <person name="Verma S."/>
            <person name="Gazara R.K."/>
            <person name="Nizam S."/>
            <person name="Parween S."/>
            <person name="Chattopadhyay D."/>
            <person name="Verma P.K."/>
        </authorList>
    </citation>
    <scope>NUCLEOTIDE SEQUENCE [LARGE SCALE GENOMIC DNA]</scope>
    <source>
        <strain evidence="2 3">ArDII</strain>
    </source>
</reference>
<organism evidence="2 3">
    <name type="scientific">Didymella rabiei</name>
    <name type="common">Chickpea ascochyta blight fungus</name>
    <name type="synonym">Mycosphaerella rabiei</name>
    <dbReference type="NCBI Taxonomy" id="5454"/>
    <lineage>
        <taxon>Eukaryota</taxon>
        <taxon>Fungi</taxon>
        <taxon>Dikarya</taxon>
        <taxon>Ascomycota</taxon>
        <taxon>Pezizomycotina</taxon>
        <taxon>Dothideomycetes</taxon>
        <taxon>Pleosporomycetidae</taxon>
        <taxon>Pleosporales</taxon>
        <taxon>Pleosporineae</taxon>
        <taxon>Didymellaceae</taxon>
        <taxon>Ascochyta</taxon>
    </lineage>
</organism>
<evidence type="ECO:0000313" key="2">
    <source>
        <dbReference type="EMBL" id="KZM25485.1"/>
    </source>
</evidence>
<feature type="compositionally biased region" description="Polar residues" evidence="1">
    <location>
        <begin position="137"/>
        <end position="150"/>
    </location>
</feature>
<comment type="caution">
    <text evidence="2">The sequence shown here is derived from an EMBL/GenBank/DDBJ whole genome shotgun (WGS) entry which is preliminary data.</text>
</comment>
<evidence type="ECO:0000313" key="3">
    <source>
        <dbReference type="Proteomes" id="UP000076837"/>
    </source>
</evidence>
<accession>A0A163HUV5</accession>
<dbReference type="Proteomes" id="UP000076837">
    <property type="component" value="Unassembled WGS sequence"/>
</dbReference>
<name>A0A163HUV5_DIDRA</name>
<evidence type="ECO:0000256" key="1">
    <source>
        <dbReference type="SAM" id="MobiDB-lite"/>
    </source>
</evidence>
<proteinExistence type="predicted"/>
<feature type="region of interest" description="Disordered" evidence="1">
    <location>
        <begin position="82"/>
        <end position="101"/>
    </location>
</feature>
<protein>
    <submittedName>
        <fullName evidence="2">Uncharacterized protein</fullName>
    </submittedName>
</protein>